<proteinExistence type="predicted"/>
<dbReference type="NCBIfam" id="NF008009">
    <property type="entry name" value="PRK10738.1"/>
    <property type="match status" value="1"/>
</dbReference>
<evidence type="ECO:0000313" key="2">
    <source>
        <dbReference type="Proteomes" id="UP000031623"/>
    </source>
</evidence>
<dbReference type="Gene3D" id="2.20.25.10">
    <property type="match status" value="1"/>
</dbReference>
<accession>A0A090AR20</accession>
<dbReference type="AlphaFoldDB" id="A0A090AR20"/>
<sequence length="145" mass="16247">MKARIKWIENACLLAEADSGHGMIIDGAPEIGGRNLGVRPMEMMLMGLGGCTAMDVLSILKKQRQNVTQCIIEVEGQRREEHPRIFTEIRVHFKITGYNLKATQVKKAIDLSAEKYCSVAAMLGQMAKIIHDYEIMEENPEITTN</sequence>
<dbReference type="PANTHER" id="PTHR34352">
    <property type="entry name" value="PROTEIN YHFA"/>
    <property type="match status" value="1"/>
</dbReference>
<dbReference type="KEGG" id="tig:THII_3898"/>
<dbReference type="InterPro" id="IPR036102">
    <property type="entry name" value="OsmC/Ohrsf"/>
</dbReference>
<dbReference type="Gene3D" id="3.30.300.20">
    <property type="match status" value="1"/>
</dbReference>
<dbReference type="Proteomes" id="UP000031623">
    <property type="component" value="Chromosome"/>
</dbReference>
<evidence type="ECO:0000313" key="1">
    <source>
        <dbReference type="EMBL" id="BAP58195.1"/>
    </source>
</evidence>
<dbReference type="InterPro" id="IPR003718">
    <property type="entry name" value="OsmC/Ohr_fam"/>
</dbReference>
<dbReference type="SUPFAM" id="SSF82784">
    <property type="entry name" value="OsmC-like"/>
    <property type="match status" value="1"/>
</dbReference>
<dbReference type="PANTHER" id="PTHR34352:SF1">
    <property type="entry name" value="PROTEIN YHFA"/>
    <property type="match status" value="1"/>
</dbReference>
<reference evidence="1 2" key="1">
    <citation type="journal article" date="2014" name="ISME J.">
        <title>Ecophysiology of Thioploca ingrica as revealed by the complete genome sequence supplemented with proteomic evidence.</title>
        <authorList>
            <person name="Kojima H."/>
            <person name="Ogura Y."/>
            <person name="Yamamoto N."/>
            <person name="Togashi T."/>
            <person name="Mori H."/>
            <person name="Watanabe T."/>
            <person name="Nemoto F."/>
            <person name="Kurokawa K."/>
            <person name="Hayashi T."/>
            <person name="Fukui M."/>
        </authorList>
    </citation>
    <scope>NUCLEOTIDE SEQUENCE [LARGE SCALE GENOMIC DNA]</scope>
</reference>
<dbReference type="Pfam" id="PF02566">
    <property type="entry name" value="OsmC"/>
    <property type="match status" value="1"/>
</dbReference>
<dbReference type="EMBL" id="AP014633">
    <property type="protein sequence ID" value="BAP58195.1"/>
    <property type="molecule type" value="Genomic_DNA"/>
</dbReference>
<dbReference type="HOGENOM" id="CLU_114057_1_2_6"/>
<name>A0A090AR20_9GAMM</name>
<keyword evidence="2" id="KW-1185">Reference proteome</keyword>
<organism evidence="1 2">
    <name type="scientific">Thioploca ingrica</name>
    <dbReference type="NCBI Taxonomy" id="40754"/>
    <lineage>
        <taxon>Bacteria</taxon>
        <taxon>Pseudomonadati</taxon>
        <taxon>Pseudomonadota</taxon>
        <taxon>Gammaproteobacteria</taxon>
        <taxon>Thiotrichales</taxon>
        <taxon>Thiotrichaceae</taxon>
        <taxon>Thioploca</taxon>
    </lineage>
</organism>
<protein>
    <submittedName>
        <fullName evidence="1">OsmC family protein</fullName>
    </submittedName>
</protein>
<gene>
    <name evidence="1" type="ORF">THII_3898</name>
</gene>
<dbReference type="InterPro" id="IPR015946">
    <property type="entry name" value="KH_dom-like_a/b"/>
</dbReference>
<dbReference type="OrthoDB" id="9804010at2"/>